<reference evidence="3" key="1">
    <citation type="journal article" date="2019" name="Int. J. Syst. Evol. Microbiol.">
        <title>The Global Catalogue of Microorganisms (GCM) 10K type strain sequencing project: providing services to taxonomists for standard genome sequencing and annotation.</title>
        <authorList>
            <consortium name="The Broad Institute Genomics Platform"/>
            <consortium name="The Broad Institute Genome Sequencing Center for Infectious Disease"/>
            <person name="Wu L."/>
            <person name="Ma J."/>
        </authorList>
    </citation>
    <scope>NUCLEOTIDE SEQUENCE [LARGE SCALE GENOMIC DNA]</scope>
    <source>
        <strain evidence="3">TBRC 7912</strain>
    </source>
</reference>
<sequence length="73" mass="7952">MRLTIIPEPRPPAEARKAARQVVKNSNDHGSDQEGGKQQDAQEDHRADGLVADPEIDLSTGDSRQRGLDCFVG</sequence>
<dbReference type="RefSeq" id="WP_386189771.1">
    <property type="nucleotide sequence ID" value="NZ_JBHSBC010000011.1"/>
</dbReference>
<organism evidence="2 3">
    <name type="scientific">Streptosporangium jomthongense</name>
    <dbReference type="NCBI Taxonomy" id="1193683"/>
    <lineage>
        <taxon>Bacteria</taxon>
        <taxon>Bacillati</taxon>
        <taxon>Actinomycetota</taxon>
        <taxon>Actinomycetes</taxon>
        <taxon>Streptosporangiales</taxon>
        <taxon>Streptosporangiaceae</taxon>
        <taxon>Streptosporangium</taxon>
    </lineage>
</organism>
<dbReference type="Proteomes" id="UP001595698">
    <property type="component" value="Unassembled WGS sequence"/>
</dbReference>
<name>A0ABV8EZB5_9ACTN</name>
<feature type="region of interest" description="Disordered" evidence="1">
    <location>
        <begin position="1"/>
        <end position="73"/>
    </location>
</feature>
<accession>A0ABV8EZB5</accession>
<protein>
    <submittedName>
        <fullName evidence="2">Uncharacterized protein</fullName>
    </submittedName>
</protein>
<evidence type="ECO:0000256" key="1">
    <source>
        <dbReference type="SAM" id="MobiDB-lite"/>
    </source>
</evidence>
<evidence type="ECO:0000313" key="3">
    <source>
        <dbReference type="Proteomes" id="UP001595698"/>
    </source>
</evidence>
<dbReference type="EMBL" id="JBHSBC010000011">
    <property type="protein sequence ID" value="MFC3980780.1"/>
    <property type="molecule type" value="Genomic_DNA"/>
</dbReference>
<keyword evidence="3" id="KW-1185">Reference proteome</keyword>
<gene>
    <name evidence="2" type="ORF">ACFOYY_11650</name>
</gene>
<feature type="compositionally biased region" description="Basic and acidic residues" evidence="1">
    <location>
        <begin position="26"/>
        <end position="48"/>
    </location>
</feature>
<comment type="caution">
    <text evidence="2">The sequence shown here is derived from an EMBL/GenBank/DDBJ whole genome shotgun (WGS) entry which is preliminary data.</text>
</comment>
<evidence type="ECO:0000313" key="2">
    <source>
        <dbReference type="EMBL" id="MFC3980780.1"/>
    </source>
</evidence>
<proteinExistence type="predicted"/>